<comment type="caution">
    <text evidence="8">The sequence shown here is derived from an EMBL/GenBank/DDBJ whole genome shotgun (WGS) entry which is preliminary data.</text>
</comment>
<reference evidence="8" key="1">
    <citation type="submission" date="2017-08" db="EMBL/GenBank/DDBJ databases">
        <authorList>
            <person name="Polle J.E."/>
            <person name="Barry K."/>
            <person name="Cushman J."/>
            <person name="Schmutz J."/>
            <person name="Tran D."/>
            <person name="Hathwaick L.T."/>
            <person name="Yim W.C."/>
            <person name="Jenkins J."/>
            <person name="Mckie-Krisberg Z.M."/>
            <person name="Prochnik S."/>
            <person name="Lindquist E."/>
            <person name="Dockter R.B."/>
            <person name="Adam C."/>
            <person name="Molina H."/>
            <person name="Bunkerborg J."/>
            <person name="Jin E."/>
            <person name="Buchheim M."/>
            <person name="Magnuson J."/>
        </authorList>
    </citation>
    <scope>NUCLEOTIDE SEQUENCE</scope>
    <source>
        <strain evidence="8">CCAP 19/18</strain>
    </source>
</reference>
<evidence type="ECO:0000256" key="4">
    <source>
        <dbReference type="ARBA" id="ARBA00023212"/>
    </source>
</evidence>
<evidence type="ECO:0000256" key="3">
    <source>
        <dbReference type="ARBA" id="ARBA00022490"/>
    </source>
</evidence>
<evidence type="ECO:0000259" key="7">
    <source>
        <dbReference type="Pfam" id="PF06886"/>
    </source>
</evidence>
<dbReference type="Pfam" id="PF06886">
    <property type="entry name" value="TPX2"/>
    <property type="match status" value="1"/>
</dbReference>
<dbReference type="PANTHER" id="PTHR14326:SF44">
    <property type="entry name" value="TARGETING PROTEIN FOR XKLP2"/>
    <property type="match status" value="1"/>
</dbReference>
<name>A0ABQ7GM70_DUNSA</name>
<feature type="region of interest" description="Disordered" evidence="6">
    <location>
        <begin position="62"/>
        <end position="86"/>
    </location>
</feature>
<comment type="subcellular location">
    <subcellularLocation>
        <location evidence="1">Cytoplasm</location>
        <location evidence="1">Cytoskeleton</location>
    </subcellularLocation>
</comment>
<keyword evidence="5" id="KW-0175">Coiled coil</keyword>
<feature type="region of interest" description="Disordered" evidence="6">
    <location>
        <begin position="197"/>
        <end position="241"/>
    </location>
</feature>
<keyword evidence="9" id="KW-1185">Reference proteome</keyword>
<evidence type="ECO:0000256" key="6">
    <source>
        <dbReference type="SAM" id="MobiDB-lite"/>
    </source>
</evidence>
<evidence type="ECO:0000256" key="5">
    <source>
        <dbReference type="SAM" id="Coils"/>
    </source>
</evidence>
<sequence>MHTHEPHRGTVTRTQVGLPKKPRMSLTVPKSPKLRTRSRTSAQARLAELEQEQEALRVRKAQQLPPTIEHPAIPPKPEPKPLTVPHPFKLRSEVRHESYVAEFTSHLSEEERQKQAEAEFKARAMWNGVPFRPRESEAPLTAPSEFALATIARASERQAFDQQIEEKWRAIEEEKVAAEEAARKAEEEEVRQYRQTLRFKANPAPKYRTRKSVAAAPSKPLTLPKTPQLGRKRKAADSVDK</sequence>
<accession>A0ABQ7GM70</accession>
<gene>
    <name evidence="8" type="ORF">DUNSADRAFT_6988</name>
</gene>
<keyword evidence="3" id="KW-0963">Cytoplasm</keyword>
<evidence type="ECO:0000313" key="8">
    <source>
        <dbReference type="EMBL" id="KAF5835709.1"/>
    </source>
</evidence>
<evidence type="ECO:0000256" key="1">
    <source>
        <dbReference type="ARBA" id="ARBA00004245"/>
    </source>
</evidence>
<organism evidence="8 9">
    <name type="scientific">Dunaliella salina</name>
    <name type="common">Green alga</name>
    <name type="synonym">Protococcus salinus</name>
    <dbReference type="NCBI Taxonomy" id="3046"/>
    <lineage>
        <taxon>Eukaryota</taxon>
        <taxon>Viridiplantae</taxon>
        <taxon>Chlorophyta</taxon>
        <taxon>core chlorophytes</taxon>
        <taxon>Chlorophyceae</taxon>
        <taxon>CS clade</taxon>
        <taxon>Chlamydomonadales</taxon>
        <taxon>Dunaliellaceae</taxon>
        <taxon>Dunaliella</taxon>
    </lineage>
</organism>
<dbReference type="InterPro" id="IPR009675">
    <property type="entry name" value="TPX2_fam"/>
</dbReference>
<evidence type="ECO:0000313" key="9">
    <source>
        <dbReference type="Proteomes" id="UP000815325"/>
    </source>
</evidence>
<feature type="compositionally biased region" description="Pro residues" evidence="6">
    <location>
        <begin position="72"/>
        <end position="84"/>
    </location>
</feature>
<feature type="region of interest" description="Disordered" evidence="6">
    <location>
        <begin position="1"/>
        <end position="50"/>
    </location>
</feature>
<dbReference type="InterPro" id="IPR027329">
    <property type="entry name" value="TPX2_C"/>
</dbReference>
<feature type="domain" description="TPX2 C-terminal" evidence="7">
    <location>
        <begin position="146"/>
        <end position="211"/>
    </location>
</feature>
<protein>
    <recommendedName>
        <fullName evidence="7">TPX2 C-terminal domain-containing protein</fullName>
    </recommendedName>
</protein>
<dbReference type="Proteomes" id="UP000815325">
    <property type="component" value="Unassembled WGS sequence"/>
</dbReference>
<comment type="similarity">
    <text evidence="2">Belongs to the TPX2 family.</text>
</comment>
<proteinExistence type="inferred from homology"/>
<evidence type="ECO:0000256" key="2">
    <source>
        <dbReference type="ARBA" id="ARBA00005885"/>
    </source>
</evidence>
<dbReference type="PANTHER" id="PTHR14326">
    <property type="entry name" value="TARGETING PROTEIN FOR XKLP2"/>
    <property type="match status" value="1"/>
</dbReference>
<keyword evidence="4" id="KW-0206">Cytoskeleton</keyword>
<feature type="coiled-coil region" evidence="5">
    <location>
        <begin position="168"/>
        <end position="196"/>
    </location>
</feature>
<dbReference type="EMBL" id="MU069692">
    <property type="protein sequence ID" value="KAF5835709.1"/>
    <property type="molecule type" value="Genomic_DNA"/>
</dbReference>